<evidence type="ECO:0000256" key="2">
    <source>
        <dbReference type="SAM" id="Phobius"/>
    </source>
</evidence>
<feature type="region of interest" description="Disordered" evidence="1">
    <location>
        <begin position="685"/>
        <end position="738"/>
    </location>
</feature>
<evidence type="ECO:0000313" key="3">
    <source>
        <dbReference type="EMBL" id="KJJ84088.1"/>
    </source>
</evidence>
<keyword evidence="2" id="KW-0812">Transmembrane</keyword>
<dbReference type="PATRIC" id="fig|1609969.3.peg.2171"/>
<dbReference type="EMBL" id="JYNY01000405">
    <property type="protein sequence ID" value="KJJ84088.1"/>
    <property type="molecule type" value="Genomic_DNA"/>
</dbReference>
<evidence type="ECO:0000256" key="1">
    <source>
        <dbReference type="SAM" id="MobiDB-lite"/>
    </source>
</evidence>
<feature type="compositionally biased region" description="Basic and acidic residues" evidence="1">
    <location>
        <begin position="10"/>
        <end position="27"/>
    </location>
</feature>
<feature type="compositionally biased region" description="Basic and acidic residues" evidence="1">
    <location>
        <begin position="693"/>
        <end position="738"/>
    </location>
</feature>
<name>A0A0F0CL70_9BACT</name>
<sequence>MTYHRKPRTKKELEKKATAEKLEAESRKLEKEAALEKQVAMKKEAEAKAVSEKEAAAKRELEKQSAAEKVRLEAAKQLEATIKAKDRAAEKKSVFSRIIDFFRNYQMNKQLTKEEARKKIIAELNQIKRTPVDSKEFNNIDAVLSETPTTKTITVENKSVEHSNPNKFAETYIGMLAKGEVKSYESKMAELLSEMESMAENKNTQEFYNKYGGLVALEVIKYLSVTEKISINDAASRLGFTILTHATKASSVNDLLRTGYITSGSDTALKRVYNFAGLIEGTVNEKWRHAVGGYGVDWLASVSFAVPSGLAVNEPAWIAPVNAIKVRKLRKAGGDLKVVLDKVRLTPETLRLTNEGYGRLVNLIKDLARNSGRIVTNWGQRLGFSMFGGLAGLILIVSAGSSLGIPLMMSLAGVLFSNSILLLSAGAVIGSIVTLLQYSWMFNNVMKESAAQESTSQVAQTLREAVTIDYSKPGMGVSHDGAVYSHEEMNALISALFEGIGRAFGPEAMNAVKTHDGKYNLNELKKLLDSMSKVDKAWYGLAGVSIVEVNGKMVVIADAIATHSGRELGQVWISRNDLNNKISELMGQGISREAAEKLAVESLVLHETTERDVILESARMMMGAQGTSATDAKVVQWLDGKMSTIDGKAITEGMRQRIMELAHDAASSAESDFISEKIAEIKKKEIEEESDSREEAAKKGAMAEKAAAKKEEEARKEAERQKVEKEEKEKAKTETERRHEEINALISALFEGIERELAPEAMNAVKTHDGKYNLNELKKILDSMSKGDKAWGVSIVEVNGKMVVIADAIATHSGRESGQVWISRNDLNNKISELMGQGISREAAEKLALE</sequence>
<organism evidence="3 4">
    <name type="scientific">Candidatus Omnitrophus magneticus</name>
    <dbReference type="NCBI Taxonomy" id="1609969"/>
    <lineage>
        <taxon>Bacteria</taxon>
        <taxon>Pseudomonadati</taxon>
        <taxon>Candidatus Omnitrophota</taxon>
        <taxon>Candidatus Omnitrophus</taxon>
    </lineage>
</organism>
<protein>
    <submittedName>
        <fullName evidence="3">Membrane protein</fullName>
    </submittedName>
</protein>
<gene>
    <name evidence="3" type="ORF">OMAG_002041</name>
</gene>
<dbReference type="AlphaFoldDB" id="A0A0F0CL70"/>
<keyword evidence="4" id="KW-1185">Reference proteome</keyword>
<feature type="transmembrane region" description="Helical" evidence="2">
    <location>
        <begin position="411"/>
        <end position="436"/>
    </location>
</feature>
<comment type="caution">
    <text evidence="3">The sequence shown here is derived from an EMBL/GenBank/DDBJ whole genome shotgun (WGS) entry which is preliminary data.</text>
</comment>
<feature type="transmembrane region" description="Helical" evidence="2">
    <location>
        <begin position="382"/>
        <end position="405"/>
    </location>
</feature>
<accession>A0A0F0CL70</accession>
<keyword evidence="2" id="KW-1133">Transmembrane helix</keyword>
<dbReference type="Proteomes" id="UP000033428">
    <property type="component" value="Unassembled WGS sequence"/>
</dbReference>
<reference evidence="3 4" key="1">
    <citation type="submission" date="2015-02" db="EMBL/GenBank/DDBJ databases">
        <title>Single-cell genomics of uncultivated deep-branching MTB reveals a conserved set of magnetosome genes.</title>
        <authorList>
            <person name="Kolinko S."/>
            <person name="Richter M."/>
            <person name="Glockner F.O."/>
            <person name="Brachmann A."/>
            <person name="Schuler D."/>
        </authorList>
    </citation>
    <scope>NUCLEOTIDE SEQUENCE [LARGE SCALE GENOMIC DNA]</scope>
    <source>
        <strain evidence="3">SKK-01</strain>
    </source>
</reference>
<keyword evidence="2" id="KW-0472">Membrane</keyword>
<feature type="region of interest" description="Disordered" evidence="1">
    <location>
        <begin position="1"/>
        <end position="27"/>
    </location>
</feature>
<proteinExistence type="predicted"/>
<evidence type="ECO:0000313" key="4">
    <source>
        <dbReference type="Proteomes" id="UP000033428"/>
    </source>
</evidence>